<sequence length="498" mass="53702">MQGNLIGVTLALLGNIVIALGLNFQKLSHLQITSSEIESGTTFVNRTGDDEVLPAEDDDRATIKPTSDNSLKLLLLNLRDSVVKAIKNDAKYLKSGTFWIGLGLTTLGESSNFIAYGLSPAPLVAPLGSVALVANCLFSPLLLKEHFGLQEILGSSLCIIGAFVLIASNKNRDGQYKIDYEKLLEGITHPTFQIYVVSLLIAIIGLISLSNKPIGQKSVTIDVSICALFGGLTVISTKALSSLLVHNFADAFRHKVAYLALSVLLITAAAQVHFLNKALNKFDSKIVIPIQYIFFTISVILGSSMLFKDIQTFPYLILLSGLTVSFCGVYILSCAPQSDHFANLSAGIEDGPQRNQSTDTTLTPLLGSAPERIRTSRSNSSFTKVGIGLSPARYLLASHSPNSTFRDDNAPIISNNNSQTYNGVNYGTTPRTTDLMNAYDLSQTPTPYSSGLADHFSNSQTSRLSPRSKASNLFGDPEDSEITPRQQHIPTFSTTSTT</sequence>
<feature type="transmembrane region" description="Helical" evidence="6">
    <location>
        <begin position="313"/>
        <end position="332"/>
    </location>
</feature>
<feature type="transmembrane region" description="Helical" evidence="6">
    <location>
        <begin position="256"/>
        <end position="274"/>
    </location>
</feature>
<feature type="transmembrane region" description="Helical" evidence="6">
    <location>
        <begin position="219"/>
        <end position="236"/>
    </location>
</feature>
<reference evidence="7 8" key="1">
    <citation type="submission" date="2019-03" db="EMBL/GenBank/DDBJ databases">
        <title>Sequencing 25 genomes of Wallemia mellicola.</title>
        <authorList>
            <person name="Gostincar C."/>
        </authorList>
    </citation>
    <scope>NUCLEOTIDE SEQUENCE [LARGE SCALE GENOMIC DNA]</scope>
    <source>
        <strain evidence="7 8">EXF-6152</strain>
    </source>
</reference>
<dbReference type="Proteomes" id="UP000310685">
    <property type="component" value="Unassembled WGS sequence"/>
</dbReference>
<feature type="transmembrane region" description="Helical" evidence="6">
    <location>
        <begin position="286"/>
        <end position="307"/>
    </location>
</feature>
<evidence type="ECO:0000256" key="6">
    <source>
        <dbReference type="SAM" id="Phobius"/>
    </source>
</evidence>
<feature type="compositionally biased region" description="Polar residues" evidence="5">
    <location>
        <begin position="456"/>
        <end position="471"/>
    </location>
</feature>
<feature type="transmembrane region" description="Helical" evidence="6">
    <location>
        <begin position="97"/>
        <end position="117"/>
    </location>
</feature>
<organism evidence="7 8">
    <name type="scientific">Wallemia mellicola</name>
    <dbReference type="NCBI Taxonomy" id="1708541"/>
    <lineage>
        <taxon>Eukaryota</taxon>
        <taxon>Fungi</taxon>
        <taxon>Dikarya</taxon>
        <taxon>Basidiomycota</taxon>
        <taxon>Wallemiomycotina</taxon>
        <taxon>Wallemiomycetes</taxon>
        <taxon>Wallemiales</taxon>
        <taxon>Wallemiaceae</taxon>
        <taxon>Wallemia</taxon>
    </lineage>
</organism>
<dbReference type="InterPro" id="IPR008521">
    <property type="entry name" value="Mg_trans_NIPA"/>
</dbReference>
<dbReference type="GO" id="GO:0015095">
    <property type="term" value="F:magnesium ion transmembrane transporter activity"/>
    <property type="evidence" value="ECO:0007669"/>
    <property type="project" value="InterPro"/>
</dbReference>
<feature type="transmembrane region" description="Helical" evidence="6">
    <location>
        <begin position="6"/>
        <end position="24"/>
    </location>
</feature>
<keyword evidence="2 6" id="KW-0812">Transmembrane</keyword>
<feature type="transmembrane region" description="Helical" evidence="6">
    <location>
        <begin position="187"/>
        <end position="207"/>
    </location>
</feature>
<feature type="compositionally biased region" description="Polar residues" evidence="5">
    <location>
        <begin position="483"/>
        <end position="498"/>
    </location>
</feature>
<dbReference type="PANTHER" id="PTHR12570:SF65">
    <property type="entry name" value="MAGNESIUM TRANSPORTER NIPA9-RELATED"/>
    <property type="match status" value="1"/>
</dbReference>
<dbReference type="Pfam" id="PF05653">
    <property type="entry name" value="Mg_trans_NIPA"/>
    <property type="match status" value="1"/>
</dbReference>
<protein>
    <submittedName>
        <fullName evidence="7">DUF803-domain-containing protein</fullName>
    </submittedName>
</protein>
<comment type="subcellular location">
    <subcellularLocation>
        <location evidence="1">Membrane</location>
        <topology evidence="1">Multi-pass membrane protein</topology>
    </subcellularLocation>
</comment>
<dbReference type="EMBL" id="SPRC01000007">
    <property type="protein sequence ID" value="TIB81547.1"/>
    <property type="molecule type" value="Genomic_DNA"/>
</dbReference>
<dbReference type="SUPFAM" id="SSF103481">
    <property type="entry name" value="Multidrug resistance efflux transporter EmrE"/>
    <property type="match status" value="1"/>
</dbReference>
<accession>A0A4T0MF63</accession>
<evidence type="ECO:0000313" key="8">
    <source>
        <dbReference type="Proteomes" id="UP000310685"/>
    </source>
</evidence>
<feature type="transmembrane region" description="Helical" evidence="6">
    <location>
        <begin position="149"/>
        <end position="167"/>
    </location>
</feature>
<evidence type="ECO:0000313" key="7">
    <source>
        <dbReference type="EMBL" id="TIB81547.1"/>
    </source>
</evidence>
<feature type="region of interest" description="Disordered" evidence="5">
    <location>
        <begin position="449"/>
        <end position="498"/>
    </location>
</feature>
<dbReference type="InterPro" id="IPR037185">
    <property type="entry name" value="EmrE-like"/>
</dbReference>
<feature type="transmembrane region" description="Helical" evidence="6">
    <location>
        <begin position="123"/>
        <end position="142"/>
    </location>
</feature>
<name>A0A4T0MF63_9BASI</name>
<proteinExistence type="predicted"/>
<dbReference type="PANTHER" id="PTHR12570">
    <property type="match status" value="1"/>
</dbReference>
<keyword evidence="4 6" id="KW-0472">Membrane</keyword>
<evidence type="ECO:0000256" key="4">
    <source>
        <dbReference type="ARBA" id="ARBA00023136"/>
    </source>
</evidence>
<evidence type="ECO:0000256" key="2">
    <source>
        <dbReference type="ARBA" id="ARBA00022692"/>
    </source>
</evidence>
<evidence type="ECO:0000256" key="1">
    <source>
        <dbReference type="ARBA" id="ARBA00004141"/>
    </source>
</evidence>
<comment type="caution">
    <text evidence="7">The sequence shown here is derived from an EMBL/GenBank/DDBJ whole genome shotgun (WGS) entry which is preliminary data.</text>
</comment>
<gene>
    <name evidence="7" type="ORF">E3Q22_00991</name>
</gene>
<keyword evidence="3 6" id="KW-1133">Transmembrane helix</keyword>
<evidence type="ECO:0000256" key="3">
    <source>
        <dbReference type="ARBA" id="ARBA00022989"/>
    </source>
</evidence>
<evidence type="ECO:0000256" key="5">
    <source>
        <dbReference type="SAM" id="MobiDB-lite"/>
    </source>
</evidence>
<dbReference type="AlphaFoldDB" id="A0A4T0MF63"/>
<dbReference type="GO" id="GO:0016020">
    <property type="term" value="C:membrane"/>
    <property type="evidence" value="ECO:0007669"/>
    <property type="project" value="UniProtKB-SubCell"/>
</dbReference>